<keyword evidence="2" id="KW-1185">Reference proteome</keyword>
<evidence type="ECO:0000313" key="1">
    <source>
        <dbReference type="EMBL" id="RPD52409.1"/>
    </source>
</evidence>
<evidence type="ECO:0000313" key="2">
    <source>
        <dbReference type="Proteomes" id="UP000313359"/>
    </source>
</evidence>
<accession>A0A5C2RNC6</accession>
<dbReference type="Proteomes" id="UP000313359">
    <property type="component" value="Unassembled WGS sequence"/>
</dbReference>
<dbReference type="AlphaFoldDB" id="A0A5C2RNC6"/>
<proteinExistence type="predicted"/>
<gene>
    <name evidence="1" type="ORF">L227DRAFT_658798</name>
</gene>
<name>A0A5C2RNC6_9APHY</name>
<sequence>MPEQGRLGLIGTHQQPLDNLRALAPDSNSKTHVYLLVYADDDDSRYWHWSIGWQVGGGRGQPKAWRHIHIQVHRVPVVAGPGLPPMEEKRYVYWGGLTKAEGALTTSARKISLGKMTLAMRVRIEELAMTVPVMRMGVGAHWNCQDWVRELAAKMVVERLIDRRTLEDAMVDACRPLGGGRRW</sequence>
<protein>
    <submittedName>
        <fullName evidence="1">Uncharacterized protein</fullName>
    </submittedName>
</protein>
<dbReference type="EMBL" id="ML122364">
    <property type="protein sequence ID" value="RPD52409.1"/>
    <property type="molecule type" value="Genomic_DNA"/>
</dbReference>
<reference evidence="1" key="1">
    <citation type="journal article" date="2018" name="Genome Biol. Evol.">
        <title>Genomics and development of Lentinus tigrinus, a white-rot wood-decaying mushroom with dimorphic fruiting bodies.</title>
        <authorList>
            <person name="Wu B."/>
            <person name="Xu Z."/>
            <person name="Knudson A."/>
            <person name="Carlson A."/>
            <person name="Chen N."/>
            <person name="Kovaka S."/>
            <person name="LaButti K."/>
            <person name="Lipzen A."/>
            <person name="Pennachio C."/>
            <person name="Riley R."/>
            <person name="Schakwitz W."/>
            <person name="Umezawa K."/>
            <person name="Ohm R.A."/>
            <person name="Grigoriev I.V."/>
            <person name="Nagy L.G."/>
            <person name="Gibbons J."/>
            <person name="Hibbett D."/>
        </authorList>
    </citation>
    <scope>NUCLEOTIDE SEQUENCE [LARGE SCALE GENOMIC DNA]</scope>
    <source>
        <strain evidence="1">ALCF2SS1-6</strain>
    </source>
</reference>
<organism evidence="1 2">
    <name type="scientific">Lentinus tigrinus ALCF2SS1-6</name>
    <dbReference type="NCBI Taxonomy" id="1328759"/>
    <lineage>
        <taxon>Eukaryota</taxon>
        <taxon>Fungi</taxon>
        <taxon>Dikarya</taxon>
        <taxon>Basidiomycota</taxon>
        <taxon>Agaricomycotina</taxon>
        <taxon>Agaricomycetes</taxon>
        <taxon>Polyporales</taxon>
        <taxon>Polyporaceae</taxon>
        <taxon>Lentinus</taxon>
    </lineage>
</organism>
<dbReference type="OrthoDB" id="37659at2759"/>